<comment type="similarity">
    <text evidence="2 7">Belongs to the DMRL synthase family.</text>
</comment>
<dbReference type="InterPro" id="IPR002180">
    <property type="entry name" value="LS/RS"/>
</dbReference>
<keyword evidence="9" id="KW-1185">Reference proteome</keyword>
<dbReference type="GO" id="GO:0009231">
    <property type="term" value="P:riboflavin biosynthetic process"/>
    <property type="evidence" value="ECO:0007669"/>
    <property type="project" value="UniProtKB-UniRule"/>
</dbReference>
<dbReference type="GO" id="GO:0005829">
    <property type="term" value="C:cytosol"/>
    <property type="evidence" value="ECO:0007669"/>
    <property type="project" value="TreeGrafter"/>
</dbReference>
<accession>A0A1I5B1G9</accession>
<evidence type="ECO:0000256" key="7">
    <source>
        <dbReference type="HAMAP-Rule" id="MF_00178"/>
    </source>
</evidence>
<dbReference type="Gene3D" id="3.40.50.960">
    <property type="entry name" value="Lumazine/riboflavin synthase"/>
    <property type="match status" value="1"/>
</dbReference>
<evidence type="ECO:0000256" key="3">
    <source>
        <dbReference type="ARBA" id="ARBA00012664"/>
    </source>
</evidence>
<feature type="binding site" evidence="7">
    <location>
        <position position="108"/>
    </location>
    <ligand>
        <name>5-amino-6-(D-ribitylamino)uracil</name>
        <dbReference type="ChEBI" id="CHEBI:15934"/>
    </ligand>
</feature>
<dbReference type="HAMAP" id="MF_00178">
    <property type="entry name" value="Lumazine_synth"/>
    <property type="match status" value="1"/>
</dbReference>
<dbReference type="EC" id="2.5.1.78" evidence="3 7"/>
<feature type="binding site" evidence="7">
    <location>
        <begin position="75"/>
        <end position="77"/>
    </location>
    <ligand>
        <name>5-amino-6-(D-ribitylamino)uracil</name>
        <dbReference type="ChEBI" id="CHEBI:15934"/>
    </ligand>
</feature>
<dbReference type="OrthoDB" id="9809709at2"/>
<dbReference type="Pfam" id="PF00885">
    <property type="entry name" value="DMRL_synthase"/>
    <property type="match status" value="1"/>
</dbReference>
<comment type="catalytic activity">
    <reaction evidence="6 7">
        <text>(2S)-2-hydroxy-3-oxobutyl phosphate + 5-amino-6-(D-ribitylamino)uracil = 6,7-dimethyl-8-(1-D-ribityl)lumazine + phosphate + 2 H2O + H(+)</text>
        <dbReference type="Rhea" id="RHEA:26152"/>
        <dbReference type="ChEBI" id="CHEBI:15377"/>
        <dbReference type="ChEBI" id="CHEBI:15378"/>
        <dbReference type="ChEBI" id="CHEBI:15934"/>
        <dbReference type="ChEBI" id="CHEBI:43474"/>
        <dbReference type="ChEBI" id="CHEBI:58201"/>
        <dbReference type="ChEBI" id="CHEBI:58830"/>
        <dbReference type="EC" id="2.5.1.78"/>
    </reaction>
</comment>
<keyword evidence="4 7" id="KW-0686">Riboflavin biosynthesis</keyword>
<evidence type="ECO:0000256" key="2">
    <source>
        <dbReference type="ARBA" id="ARBA00007424"/>
    </source>
</evidence>
<dbReference type="STRING" id="655353.SAMN04488056_101685"/>
<dbReference type="AlphaFoldDB" id="A0A1I5B1G9"/>
<dbReference type="NCBIfam" id="TIGR00114">
    <property type="entry name" value="lumazine-synth"/>
    <property type="match status" value="1"/>
</dbReference>
<dbReference type="Proteomes" id="UP000199236">
    <property type="component" value="Unassembled WGS sequence"/>
</dbReference>
<dbReference type="InterPro" id="IPR034964">
    <property type="entry name" value="LS"/>
</dbReference>
<comment type="function">
    <text evidence="7">Catalyzes the formation of 6,7-dimethyl-8-ribityllumazine by condensation of 5-amino-6-(D-ribitylamino)uracil with 3,4-dihydroxy-2-butanone 4-phosphate. This is the penultimate step in the biosynthesis of riboflavin.</text>
</comment>
<evidence type="ECO:0000256" key="4">
    <source>
        <dbReference type="ARBA" id="ARBA00022619"/>
    </source>
</evidence>
<dbReference type="GO" id="GO:0000906">
    <property type="term" value="F:6,7-dimethyl-8-ribityllumazine synthase activity"/>
    <property type="evidence" value="ECO:0007669"/>
    <property type="project" value="UniProtKB-UniRule"/>
</dbReference>
<dbReference type="EMBL" id="FOVR01000001">
    <property type="protein sequence ID" value="SFN68578.1"/>
    <property type="molecule type" value="Genomic_DNA"/>
</dbReference>
<feature type="binding site" evidence="7">
    <location>
        <position position="15"/>
    </location>
    <ligand>
        <name>5-amino-6-(D-ribitylamino)uracil</name>
        <dbReference type="ChEBI" id="CHEBI:15934"/>
    </ligand>
</feature>
<dbReference type="CDD" id="cd09209">
    <property type="entry name" value="Lumazine_synthase-I"/>
    <property type="match status" value="1"/>
</dbReference>
<proteinExistence type="inferred from homology"/>
<dbReference type="PANTHER" id="PTHR21058:SF0">
    <property type="entry name" value="6,7-DIMETHYL-8-RIBITYLLUMAZINE SYNTHASE"/>
    <property type="match status" value="1"/>
</dbReference>
<keyword evidence="5 7" id="KW-0808">Transferase</keyword>
<gene>
    <name evidence="7" type="primary">ribH</name>
    <name evidence="8" type="ORF">SAMN04488056_101685</name>
</gene>
<dbReference type="InterPro" id="IPR036467">
    <property type="entry name" value="LS/RS_sf"/>
</dbReference>
<evidence type="ECO:0000256" key="5">
    <source>
        <dbReference type="ARBA" id="ARBA00022679"/>
    </source>
</evidence>
<comment type="pathway">
    <text evidence="1 7">Cofactor biosynthesis; riboflavin biosynthesis; riboflavin from 2-hydroxy-3-oxobutyl phosphate and 5-amino-6-(D-ribitylamino)uracil: step 1/2.</text>
</comment>
<sequence length="152" mass="16235">MTKETPNILIIEARFYEDLADELVRGAVEALEEAGATYERVAVPGVLEIPAALSMAMAAVEDGYSDYDGYVALGVVIRGETTHYDIVANESARAIMGLAVEGCVAVGNGIQTVENGQQAWARARVEEKDKGGAAARAALTMIELREKFGIEE</sequence>
<feature type="active site" description="Proton donor" evidence="7">
    <location>
        <position position="83"/>
    </location>
</feature>
<feature type="binding site" evidence="7">
    <location>
        <position position="122"/>
    </location>
    <ligand>
        <name>(2S)-2-hydroxy-3-oxobutyl phosphate</name>
        <dbReference type="ChEBI" id="CHEBI:58830"/>
    </ligand>
</feature>
<name>A0A1I5B1G9_9HYPH</name>
<dbReference type="SUPFAM" id="SSF52121">
    <property type="entry name" value="Lumazine synthase"/>
    <property type="match status" value="1"/>
</dbReference>
<dbReference type="PANTHER" id="PTHR21058">
    <property type="entry name" value="6,7-DIMETHYL-8-RIBITYLLUMAZINE SYNTHASE DMRL SYNTHASE LUMAZINE SYNTHASE"/>
    <property type="match status" value="1"/>
</dbReference>
<dbReference type="UniPathway" id="UPA00275">
    <property type="reaction ID" value="UER00404"/>
</dbReference>
<dbReference type="RefSeq" id="WP_090069001.1">
    <property type="nucleotide sequence ID" value="NZ_FOVR01000001.1"/>
</dbReference>
<evidence type="ECO:0000313" key="9">
    <source>
        <dbReference type="Proteomes" id="UP000199236"/>
    </source>
</evidence>
<evidence type="ECO:0000256" key="1">
    <source>
        <dbReference type="ARBA" id="ARBA00004917"/>
    </source>
</evidence>
<dbReference type="GO" id="GO:0009349">
    <property type="term" value="C:riboflavin synthase complex"/>
    <property type="evidence" value="ECO:0007669"/>
    <property type="project" value="UniProtKB-UniRule"/>
</dbReference>
<protein>
    <recommendedName>
        <fullName evidence="3 7">6,7-dimethyl-8-ribityllumazine synthase</fullName>
        <shortName evidence="7">DMRL synthase</shortName>
        <shortName evidence="7">LS</shortName>
        <shortName evidence="7">Lumazine synthase</shortName>
        <ecNumber evidence="3 7">2.5.1.78</ecNumber>
    </recommendedName>
</protein>
<evidence type="ECO:0000256" key="6">
    <source>
        <dbReference type="ARBA" id="ARBA00048785"/>
    </source>
</evidence>
<feature type="binding site" evidence="7">
    <location>
        <begin position="80"/>
        <end position="81"/>
    </location>
    <ligand>
        <name>(2S)-2-hydroxy-3-oxobutyl phosphate</name>
        <dbReference type="ChEBI" id="CHEBI:58830"/>
    </ligand>
</feature>
<evidence type="ECO:0000313" key="8">
    <source>
        <dbReference type="EMBL" id="SFN68578.1"/>
    </source>
</evidence>
<reference evidence="8 9" key="1">
    <citation type="submission" date="2016-10" db="EMBL/GenBank/DDBJ databases">
        <authorList>
            <person name="de Groot N.N."/>
        </authorList>
    </citation>
    <scope>NUCLEOTIDE SEQUENCE [LARGE SCALE GENOMIC DNA]</scope>
    <source>
        <strain evidence="8 9">CGMCC 1.9157</strain>
    </source>
</reference>
<feature type="binding site" evidence="7">
    <location>
        <begin position="46"/>
        <end position="48"/>
    </location>
    <ligand>
        <name>5-amino-6-(D-ribitylamino)uracil</name>
        <dbReference type="ChEBI" id="CHEBI:15934"/>
    </ligand>
</feature>
<organism evidence="8 9">
    <name type="scientific">Cohaesibacter marisflavi</name>
    <dbReference type="NCBI Taxonomy" id="655353"/>
    <lineage>
        <taxon>Bacteria</taxon>
        <taxon>Pseudomonadati</taxon>
        <taxon>Pseudomonadota</taxon>
        <taxon>Alphaproteobacteria</taxon>
        <taxon>Hyphomicrobiales</taxon>
        <taxon>Cohaesibacteraceae</taxon>
    </lineage>
</organism>